<dbReference type="EC" id="2.3.2.27" evidence="5"/>
<dbReference type="PANTHER" id="PTHR22763">
    <property type="entry name" value="RING ZINC FINGER PROTEIN"/>
    <property type="match status" value="1"/>
</dbReference>
<feature type="compositionally biased region" description="Low complexity" evidence="16">
    <location>
        <begin position="980"/>
        <end position="999"/>
    </location>
</feature>
<evidence type="ECO:0000256" key="16">
    <source>
        <dbReference type="SAM" id="MobiDB-lite"/>
    </source>
</evidence>
<evidence type="ECO:0000256" key="5">
    <source>
        <dbReference type="ARBA" id="ARBA00012483"/>
    </source>
</evidence>
<gene>
    <name evidence="19" type="ORF">BDY21DRAFT_420104</name>
</gene>
<dbReference type="Proteomes" id="UP000799766">
    <property type="component" value="Unassembled WGS sequence"/>
</dbReference>
<feature type="compositionally biased region" description="Basic residues" evidence="16">
    <location>
        <begin position="422"/>
        <end position="431"/>
    </location>
</feature>
<feature type="transmembrane region" description="Helical" evidence="17">
    <location>
        <begin position="279"/>
        <end position="300"/>
    </location>
</feature>
<evidence type="ECO:0000256" key="4">
    <source>
        <dbReference type="ARBA" id="ARBA00010089"/>
    </source>
</evidence>
<evidence type="ECO:0000256" key="11">
    <source>
        <dbReference type="ARBA" id="ARBA00022824"/>
    </source>
</evidence>
<evidence type="ECO:0000256" key="13">
    <source>
        <dbReference type="ARBA" id="ARBA00022989"/>
    </source>
</evidence>
<comment type="catalytic activity">
    <reaction evidence="1">
        <text>S-ubiquitinyl-[E2 ubiquitin-conjugating enzyme]-L-cysteine + [acceptor protein]-L-lysine = [E2 ubiquitin-conjugating enzyme]-L-cysteine + N(6)-ubiquitinyl-[acceptor protein]-L-lysine.</text>
        <dbReference type="EC" id="2.3.2.27"/>
    </reaction>
</comment>
<sequence>MRLKLYVVATMASTAMVLLRAFSERPNFYSAAVYLGQSNECILVLANFALFLAGALSINLQRLVFGELRVLEAEQVRERAWFNIIETLFAMTMFRDEIGPWSIFLLVSSLNAKVWLWITDKRIEQLDQQPPRNPRLFHTRLCAALGITASFSYYMTRTVIMMVLDEARPSMMLMFSLEFIILLFSAVFSALKYMVFIVDGNITAAQTVKMVKAKKAQVRAQRERIARENENGSDAAVNAALAGVPREEDVDENDVDVPGWEKKGQCLFIVDIISDFVKLLLFSAYFIILVLFSVTPIHLLRDLYLTFRAFAGRVRSYFRYIEATRDMQRRYPDATPEDLATESTCIICRSDMYCGGIETQGLGANGEVDEATMRALGERQKPKKLPCGHILHFGCLRSWLERQQVCPTCRSSVVPRADANHGRRHRHRHARDRGAGGAGAHDRRDGGADNDENDRGGGGGGEGNRPGPGVRRRTFQLGPIQIVFERQNLAGAGGGDQQLPHAFPHPDGPIAPTLAAAAARMNAANAGGANAGAEGAGGGLGALGLGGGDLGGGPVAGTSIERQIQQLQDRIMTEMARLGIAQEQLDRLSRQWQEVRATRAGAAGGNVPGAGNENWIAGIRARADRVRAQLQQGLEPNQNLRDWHNYSRERRRDQQRQQQQPLVPGQAMGPGDPRLPEGVALPEGWRLTPMYTRGERPSWFSPPGTQQPAMPDSAATSVGGDRQQHQANPQPTFPQPGFPPTAAAAARGASSVPASRTYSPVRPGGGSGALFQPQPQPTAAPGANNASSTADLLAQLQPPPPPPPPQQQQQPTQQQSAVDGQHHHQLQPNASPLAQGAPPQPPPRSPTHRLAEMRDRLATVQAQAAAARRGRESRREELERERARLRDMEVPQWWLGQGQGQGQGQGDDGDGDGDGGAAAVAEAVRLVDEAAGRVHGGEDGEARMAGEANEDVREGNGRLVEGAVGGEEEARRKAGEAAARRVAGAEEGAPGGVARPRGATVEDASEEGE</sequence>
<evidence type="ECO:0000256" key="2">
    <source>
        <dbReference type="ARBA" id="ARBA00004477"/>
    </source>
</evidence>
<evidence type="ECO:0000256" key="6">
    <source>
        <dbReference type="ARBA" id="ARBA00022679"/>
    </source>
</evidence>
<organism evidence="19 20">
    <name type="scientific">Lineolata rhizophorae</name>
    <dbReference type="NCBI Taxonomy" id="578093"/>
    <lineage>
        <taxon>Eukaryota</taxon>
        <taxon>Fungi</taxon>
        <taxon>Dikarya</taxon>
        <taxon>Ascomycota</taxon>
        <taxon>Pezizomycotina</taxon>
        <taxon>Dothideomycetes</taxon>
        <taxon>Dothideomycetes incertae sedis</taxon>
        <taxon>Lineolatales</taxon>
        <taxon>Lineolataceae</taxon>
        <taxon>Lineolata</taxon>
    </lineage>
</organism>
<feature type="compositionally biased region" description="Low complexity" evidence="16">
    <location>
        <begin position="777"/>
        <end position="786"/>
    </location>
</feature>
<dbReference type="Pfam" id="PF25563">
    <property type="entry name" value="TPR_SYVN1_N"/>
    <property type="match status" value="1"/>
</dbReference>
<dbReference type="InterPro" id="IPR057992">
    <property type="entry name" value="TPR_SYVN1_N"/>
</dbReference>
<dbReference type="EMBL" id="MU001675">
    <property type="protein sequence ID" value="KAF2459600.1"/>
    <property type="molecule type" value="Genomic_DNA"/>
</dbReference>
<dbReference type="Pfam" id="PF13639">
    <property type="entry name" value="zf-RING_2"/>
    <property type="match status" value="1"/>
</dbReference>
<dbReference type="GO" id="GO:0036503">
    <property type="term" value="P:ERAD pathway"/>
    <property type="evidence" value="ECO:0007669"/>
    <property type="project" value="TreeGrafter"/>
</dbReference>
<dbReference type="GO" id="GO:0008270">
    <property type="term" value="F:zinc ion binding"/>
    <property type="evidence" value="ECO:0007669"/>
    <property type="project" value="UniProtKB-KW"/>
</dbReference>
<feature type="compositionally biased region" description="Basic and acidic residues" evidence="16">
    <location>
        <begin position="869"/>
        <end position="889"/>
    </location>
</feature>
<keyword evidence="13 17" id="KW-1133">Transmembrane helix</keyword>
<evidence type="ECO:0000256" key="17">
    <source>
        <dbReference type="SAM" id="Phobius"/>
    </source>
</evidence>
<dbReference type="InterPro" id="IPR013083">
    <property type="entry name" value="Znf_RING/FYVE/PHD"/>
</dbReference>
<protein>
    <recommendedName>
        <fullName evidence="5">RING-type E3 ubiquitin transferase</fullName>
        <ecNumber evidence="5">2.3.2.27</ecNumber>
    </recommendedName>
</protein>
<keyword evidence="12" id="KW-0862">Zinc</keyword>
<dbReference type="SUPFAM" id="SSF57850">
    <property type="entry name" value="RING/U-box"/>
    <property type="match status" value="1"/>
</dbReference>
<evidence type="ECO:0000256" key="9">
    <source>
        <dbReference type="ARBA" id="ARBA00022771"/>
    </source>
</evidence>
<feature type="region of interest" description="Disordered" evidence="16">
    <location>
        <begin position="417"/>
        <end position="472"/>
    </location>
</feature>
<name>A0A6A6P6I5_9PEZI</name>
<dbReference type="InterPro" id="IPR050731">
    <property type="entry name" value="HRD1_E3_ubiq-ligases"/>
</dbReference>
<feature type="transmembrane region" description="Helical" evidence="17">
    <location>
        <begin position="141"/>
        <end position="164"/>
    </location>
</feature>
<comment type="pathway">
    <text evidence="3">Protein modification; protein ubiquitination.</text>
</comment>
<feature type="transmembrane region" description="Helical" evidence="17">
    <location>
        <begin position="42"/>
        <end position="60"/>
    </location>
</feature>
<keyword evidence="20" id="KW-1185">Reference proteome</keyword>
<evidence type="ECO:0000256" key="3">
    <source>
        <dbReference type="ARBA" id="ARBA00004906"/>
    </source>
</evidence>
<dbReference type="Gene3D" id="3.30.40.10">
    <property type="entry name" value="Zinc/RING finger domain, C3HC4 (zinc finger)"/>
    <property type="match status" value="1"/>
</dbReference>
<evidence type="ECO:0000259" key="18">
    <source>
        <dbReference type="PROSITE" id="PS50089"/>
    </source>
</evidence>
<keyword evidence="10" id="KW-0833">Ubl conjugation pathway</keyword>
<feature type="compositionally biased region" description="Gly residues" evidence="16">
    <location>
        <begin position="897"/>
        <end position="906"/>
    </location>
</feature>
<comment type="subcellular location">
    <subcellularLocation>
        <location evidence="2">Endoplasmic reticulum membrane</location>
        <topology evidence="2">Multi-pass membrane protein</topology>
    </subcellularLocation>
</comment>
<dbReference type="OrthoDB" id="7759664at2759"/>
<keyword evidence="6" id="KW-0808">Transferase</keyword>
<dbReference type="PANTHER" id="PTHR22763:SF184">
    <property type="entry name" value="E3 UBIQUITIN-PROTEIN LIGASE SYNOVIOLIN"/>
    <property type="match status" value="1"/>
</dbReference>
<evidence type="ECO:0000256" key="12">
    <source>
        <dbReference type="ARBA" id="ARBA00022833"/>
    </source>
</evidence>
<evidence type="ECO:0000256" key="14">
    <source>
        <dbReference type="ARBA" id="ARBA00023136"/>
    </source>
</evidence>
<dbReference type="InterPro" id="IPR058051">
    <property type="entry name" value="Znf_RING_synoviolin"/>
</dbReference>
<evidence type="ECO:0000313" key="19">
    <source>
        <dbReference type="EMBL" id="KAF2459600.1"/>
    </source>
</evidence>
<dbReference type="GO" id="GO:0043161">
    <property type="term" value="P:proteasome-mediated ubiquitin-dependent protein catabolic process"/>
    <property type="evidence" value="ECO:0007669"/>
    <property type="project" value="TreeGrafter"/>
</dbReference>
<feature type="region of interest" description="Disordered" evidence="16">
    <location>
        <begin position="649"/>
        <end position="917"/>
    </location>
</feature>
<feature type="compositionally biased region" description="Basic and acidic residues" evidence="16">
    <location>
        <begin position="968"/>
        <end position="979"/>
    </location>
</feature>
<evidence type="ECO:0000313" key="20">
    <source>
        <dbReference type="Proteomes" id="UP000799766"/>
    </source>
</evidence>
<accession>A0A6A6P6I5</accession>
<feature type="transmembrane region" description="Helical" evidence="17">
    <location>
        <begin position="5"/>
        <end position="22"/>
    </location>
</feature>
<feature type="compositionally biased region" description="Pro residues" evidence="16">
    <location>
        <begin position="797"/>
        <end position="806"/>
    </location>
</feature>
<comment type="similarity">
    <text evidence="4">Belongs to the HRD1 family.</text>
</comment>
<evidence type="ECO:0000256" key="1">
    <source>
        <dbReference type="ARBA" id="ARBA00000900"/>
    </source>
</evidence>
<dbReference type="GO" id="GO:0061630">
    <property type="term" value="F:ubiquitin protein ligase activity"/>
    <property type="evidence" value="ECO:0007669"/>
    <property type="project" value="UniProtKB-EC"/>
</dbReference>
<feature type="compositionally biased region" description="Basic and acidic residues" evidence="16">
    <location>
        <begin position="931"/>
        <end position="956"/>
    </location>
</feature>
<keyword evidence="7 17" id="KW-0812">Transmembrane</keyword>
<dbReference type="PROSITE" id="PS50089">
    <property type="entry name" value="ZF_RING_2"/>
    <property type="match status" value="1"/>
</dbReference>
<proteinExistence type="inferred from homology"/>
<dbReference type="GO" id="GO:0005789">
    <property type="term" value="C:endoplasmic reticulum membrane"/>
    <property type="evidence" value="ECO:0007669"/>
    <property type="project" value="UniProtKB-SubCell"/>
</dbReference>
<feature type="compositionally biased region" description="Low complexity" evidence="16">
    <location>
        <begin position="740"/>
        <end position="756"/>
    </location>
</feature>
<dbReference type="InterPro" id="IPR001841">
    <property type="entry name" value="Znf_RING"/>
</dbReference>
<evidence type="ECO:0000256" key="7">
    <source>
        <dbReference type="ARBA" id="ARBA00022692"/>
    </source>
</evidence>
<feature type="transmembrane region" description="Helical" evidence="17">
    <location>
        <begin position="170"/>
        <end position="191"/>
    </location>
</feature>
<dbReference type="SMART" id="SM00184">
    <property type="entry name" value="RING"/>
    <property type="match status" value="1"/>
</dbReference>
<evidence type="ECO:0000256" key="10">
    <source>
        <dbReference type="ARBA" id="ARBA00022786"/>
    </source>
</evidence>
<evidence type="ECO:0000256" key="8">
    <source>
        <dbReference type="ARBA" id="ARBA00022723"/>
    </source>
</evidence>
<reference evidence="19" key="1">
    <citation type="journal article" date="2020" name="Stud. Mycol.">
        <title>101 Dothideomycetes genomes: a test case for predicting lifestyles and emergence of pathogens.</title>
        <authorList>
            <person name="Haridas S."/>
            <person name="Albert R."/>
            <person name="Binder M."/>
            <person name="Bloem J."/>
            <person name="Labutti K."/>
            <person name="Salamov A."/>
            <person name="Andreopoulos B."/>
            <person name="Baker S."/>
            <person name="Barry K."/>
            <person name="Bills G."/>
            <person name="Bluhm B."/>
            <person name="Cannon C."/>
            <person name="Castanera R."/>
            <person name="Culley D."/>
            <person name="Daum C."/>
            <person name="Ezra D."/>
            <person name="Gonzalez J."/>
            <person name="Henrissat B."/>
            <person name="Kuo A."/>
            <person name="Liang C."/>
            <person name="Lipzen A."/>
            <person name="Lutzoni F."/>
            <person name="Magnuson J."/>
            <person name="Mondo S."/>
            <person name="Nolan M."/>
            <person name="Ohm R."/>
            <person name="Pangilinan J."/>
            <person name="Park H.-J."/>
            <person name="Ramirez L."/>
            <person name="Alfaro M."/>
            <person name="Sun H."/>
            <person name="Tritt A."/>
            <person name="Yoshinaga Y."/>
            <person name="Zwiers L.-H."/>
            <person name="Turgeon B."/>
            <person name="Goodwin S."/>
            <person name="Spatafora J."/>
            <person name="Crous P."/>
            <person name="Grigoriev I."/>
        </authorList>
    </citation>
    <scope>NUCLEOTIDE SEQUENCE</scope>
    <source>
        <strain evidence="19">ATCC 16933</strain>
    </source>
</reference>
<feature type="region of interest" description="Disordered" evidence="16">
    <location>
        <begin position="931"/>
        <end position="1009"/>
    </location>
</feature>
<dbReference type="AlphaFoldDB" id="A0A6A6P6I5"/>
<dbReference type="CDD" id="cd16479">
    <property type="entry name" value="RING-H2_synoviolin"/>
    <property type="match status" value="1"/>
</dbReference>
<keyword evidence="9 15" id="KW-0863">Zinc-finger</keyword>
<feature type="compositionally biased region" description="Gly residues" evidence="16">
    <location>
        <begin position="456"/>
        <end position="466"/>
    </location>
</feature>
<keyword evidence="8" id="KW-0479">Metal-binding</keyword>
<feature type="domain" description="RING-type" evidence="18">
    <location>
        <begin position="345"/>
        <end position="410"/>
    </location>
</feature>
<keyword evidence="14 17" id="KW-0472">Membrane</keyword>
<evidence type="ECO:0000256" key="15">
    <source>
        <dbReference type="PROSITE-ProRule" id="PRU00175"/>
    </source>
</evidence>
<keyword evidence="11" id="KW-0256">Endoplasmic reticulum</keyword>